<feature type="domain" description="C2H2-type" evidence="8">
    <location>
        <begin position="638"/>
        <end position="665"/>
    </location>
</feature>
<dbReference type="Gene3D" id="3.40.1800.20">
    <property type="match status" value="1"/>
</dbReference>
<dbReference type="GO" id="GO:0005634">
    <property type="term" value="C:nucleus"/>
    <property type="evidence" value="ECO:0007669"/>
    <property type="project" value="UniProtKB-SubCell"/>
</dbReference>
<dbReference type="Pfam" id="PF00096">
    <property type="entry name" value="zf-C2H2"/>
    <property type="match status" value="7"/>
</dbReference>
<feature type="domain" description="C2H2-type" evidence="8">
    <location>
        <begin position="666"/>
        <end position="694"/>
    </location>
</feature>
<dbReference type="Gene3D" id="3.30.160.60">
    <property type="entry name" value="Classic Zinc Finger"/>
    <property type="match status" value="8"/>
</dbReference>
<dbReference type="PANTHER" id="PTHR24409">
    <property type="entry name" value="ZINC FINGER PROTEIN 142"/>
    <property type="match status" value="1"/>
</dbReference>
<evidence type="ECO:0000259" key="9">
    <source>
        <dbReference type="PROSITE" id="PS51915"/>
    </source>
</evidence>
<evidence type="ECO:0000256" key="2">
    <source>
        <dbReference type="ARBA" id="ARBA00022737"/>
    </source>
</evidence>
<accession>A0AB40AC48</accession>
<feature type="region of interest" description="Disordered" evidence="7">
    <location>
        <begin position="717"/>
        <end position="750"/>
    </location>
</feature>
<dbReference type="PANTHER" id="PTHR24409:SF295">
    <property type="entry name" value="AZ2-RELATED"/>
    <property type="match status" value="1"/>
</dbReference>
<evidence type="ECO:0000256" key="4">
    <source>
        <dbReference type="ARBA" id="ARBA00022833"/>
    </source>
</evidence>
<keyword evidence="4 6" id="KW-0862">Zinc</keyword>
<gene>
    <name evidence="11" type="primary">LOC118878143</name>
</gene>
<dbReference type="PROSITE" id="PS00028">
    <property type="entry name" value="ZINC_FINGER_C2H2_1"/>
    <property type="match status" value="11"/>
</dbReference>
<name>A0AB40AC48_DROSZ</name>
<evidence type="ECO:0000313" key="10">
    <source>
        <dbReference type="Proteomes" id="UP001652628"/>
    </source>
</evidence>
<dbReference type="SUPFAM" id="SSF57667">
    <property type="entry name" value="beta-beta-alpha zinc fingers"/>
    <property type="match status" value="6"/>
</dbReference>
<feature type="binding site" evidence="6">
    <location>
        <position position="25"/>
    </location>
    <ligand>
        <name>Zn(2+)</name>
        <dbReference type="ChEBI" id="CHEBI:29105"/>
    </ligand>
</feature>
<dbReference type="Pfam" id="PF07776">
    <property type="entry name" value="zf-AD"/>
    <property type="match status" value="1"/>
</dbReference>
<feature type="binding site" evidence="6">
    <location>
        <position position="75"/>
    </location>
    <ligand>
        <name>Zn(2+)</name>
        <dbReference type="ChEBI" id="CHEBI:29105"/>
    </ligand>
</feature>
<keyword evidence="3 5" id="KW-0863">Zinc-finger</keyword>
<dbReference type="InterPro" id="IPR013087">
    <property type="entry name" value="Znf_C2H2_type"/>
</dbReference>
<feature type="domain" description="C2H2-type" evidence="8">
    <location>
        <begin position="279"/>
        <end position="302"/>
    </location>
</feature>
<feature type="domain" description="C2H2-type" evidence="8">
    <location>
        <begin position="610"/>
        <end position="637"/>
    </location>
</feature>
<evidence type="ECO:0000256" key="7">
    <source>
        <dbReference type="SAM" id="MobiDB-lite"/>
    </source>
</evidence>
<reference evidence="11" key="1">
    <citation type="submission" date="2025-08" db="UniProtKB">
        <authorList>
            <consortium name="RefSeq"/>
        </authorList>
    </citation>
    <scope>IDENTIFICATION</scope>
</reference>
<evidence type="ECO:0000256" key="3">
    <source>
        <dbReference type="ARBA" id="ARBA00022771"/>
    </source>
</evidence>
<feature type="domain" description="C2H2-type" evidence="8">
    <location>
        <begin position="343"/>
        <end position="371"/>
    </location>
</feature>
<protein>
    <submittedName>
        <fullName evidence="11">Zinc finger protein 708</fullName>
    </submittedName>
</protein>
<feature type="binding site" evidence="6">
    <location>
        <position position="72"/>
    </location>
    <ligand>
        <name>Zn(2+)</name>
        <dbReference type="ChEBI" id="CHEBI:29105"/>
    </ligand>
</feature>
<feature type="binding site" evidence="6">
    <location>
        <position position="22"/>
    </location>
    <ligand>
        <name>Zn(2+)</name>
        <dbReference type="ChEBI" id="CHEBI:29105"/>
    </ligand>
</feature>
<sequence>MSSIPAEKEATHEDPAIWHRWCRLCAQDHLTNRNVYSREEHQNPGTSMLAMTVGKYFWVDIKKEDELSNYLCSECFTLMDCLIEFSERVRKVQTLFNRLQALKPDTSVNYEELRADCGLATDEWKHIMYRAVVLPPPKEEEFVDEDQPIVVEELKNQEFVQELHIAGDELQIVGMEEEILEDGGEHLVEEEVETVEEEVQQQEPTDCLVEVDRSAEDEDYIEASKIIVESQVEDFHVETYEVISQARPEELLKSKAIEETIESEEDTHEDALSVEPTNYKCSICNKSYIKPTAYKRHMEEVHNTVPKDLPQLLCNRCGLCFPTATQLASHYCTHLPAKMKSDNSCPHCEKHFTTSASLKRHIDGFHKQIKPYVGETSDGLVEVENIPEEDYIEESQIIEESQVEDFQIETYEVISQARPEELLKSKAVEETIESEDDTHEDLLSEHLIEGEDDEIPEDPTIYKCSICNKPYKLPKAYKRHMEEVHNTVPKDLPQLLCNQCGLCFPSASQLNAHYRSHLPAITKSDNSCPHCDKRLTTPGTLKRHIEGVHKQIKPYVCDICGKSFNYVTGLKDHKVVHTEECPFECPVCLRRFKNKARLKIHSDTHSAQIYECTICGVKLKTRRTFNKHKLVHSDERQYKCDVCGSTFKRSKTLKTHLILHTGIRPYKCNFCGIDFSNGSNCRSHKRKAHPKELAEEESRGVSRSTLLPMLDELTKASKLIKTPAKPSKNKGSRPKVPPKAESSSKDTDGNAILYELVEELEYS</sequence>
<evidence type="ECO:0000313" key="11">
    <source>
        <dbReference type="RefSeq" id="XP_036675694.3"/>
    </source>
</evidence>
<dbReference type="PROSITE" id="PS51915">
    <property type="entry name" value="ZAD"/>
    <property type="match status" value="1"/>
</dbReference>
<feature type="domain" description="C2H2-type" evidence="8">
    <location>
        <begin position="495"/>
        <end position="517"/>
    </location>
</feature>
<evidence type="ECO:0000259" key="8">
    <source>
        <dbReference type="PROSITE" id="PS50157"/>
    </source>
</evidence>
<feature type="domain" description="ZAD" evidence="9">
    <location>
        <begin position="20"/>
        <end position="99"/>
    </location>
</feature>
<dbReference type="InterPro" id="IPR012934">
    <property type="entry name" value="Znf_AD"/>
</dbReference>
<feature type="domain" description="C2H2-type" evidence="8">
    <location>
        <begin position="462"/>
        <end position="485"/>
    </location>
</feature>
<feature type="domain" description="C2H2-type" evidence="8">
    <location>
        <begin position="583"/>
        <end position="610"/>
    </location>
</feature>
<dbReference type="Proteomes" id="UP001652628">
    <property type="component" value="Chromosome 3"/>
</dbReference>
<dbReference type="SMART" id="SM00355">
    <property type="entry name" value="ZnF_C2H2"/>
    <property type="match status" value="11"/>
</dbReference>
<evidence type="ECO:0000256" key="6">
    <source>
        <dbReference type="PROSITE-ProRule" id="PRU01263"/>
    </source>
</evidence>
<keyword evidence="1 6" id="KW-0479">Metal-binding</keyword>
<evidence type="ECO:0000256" key="1">
    <source>
        <dbReference type="ARBA" id="ARBA00022723"/>
    </source>
</evidence>
<dbReference type="GO" id="GO:0008270">
    <property type="term" value="F:zinc ion binding"/>
    <property type="evidence" value="ECO:0007669"/>
    <property type="project" value="UniProtKB-UniRule"/>
</dbReference>
<dbReference type="AlphaFoldDB" id="A0AB40AC48"/>
<dbReference type="InterPro" id="IPR036236">
    <property type="entry name" value="Znf_C2H2_sf"/>
</dbReference>
<dbReference type="PROSITE" id="PS50157">
    <property type="entry name" value="ZINC_FINGER_C2H2_2"/>
    <property type="match status" value="11"/>
</dbReference>
<keyword evidence="2" id="KW-0677">Repeat</keyword>
<dbReference type="RefSeq" id="XP_036675694.3">
    <property type="nucleotide sequence ID" value="XM_036819799.3"/>
</dbReference>
<organism evidence="10 11">
    <name type="scientific">Drosophila suzukii</name>
    <name type="common">Spotted-wing drosophila fruit fly</name>
    <dbReference type="NCBI Taxonomy" id="28584"/>
    <lineage>
        <taxon>Eukaryota</taxon>
        <taxon>Metazoa</taxon>
        <taxon>Ecdysozoa</taxon>
        <taxon>Arthropoda</taxon>
        <taxon>Hexapoda</taxon>
        <taxon>Insecta</taxon>
        <taxon>Pterygota</taxon>
        <taxon>Neoptera</taxon>
        <taxon>Endopterygota</taxon>
        <taxon>Diptera</taxon>
        <taxon>Brachycera</taxon>
        <taxon>Muscomorpha</taxon>
        <taxon>Ephydroidea</taxon>
        <taxon>Drosophilidae</taxon>
        <taxon>Drosophila</taxon>
        <taxon>Sophophora</taxon>
    </lineage>
</organism>
<keyword evidence="10" id="KW-1185">Reference proteome</keyword>
<feature type="domain" description="C2H2-type" evidence="8">
    <location>
        <begin position="555"/>
        <end position="582"/>
    </location>
</feature>
<dbReference type="SMART" id="SM00868">
    <property type="entry name" value="zf-AD"/>
    <property type="match status" value="1"/>
</dbReference>
<feature type="domain" description="C2H2-type" evidence="8">
    <location>
        <begin position="312"/>
        <end position="339"/>
    </location>
</feature>
<evidence type="ECO:0000256" key="5">
    <source>
        <dbReference type="PROSITE-ProRule" id="PRU00042"/>
    </source>
</evidence>
<dbReference type="GeneID" id="118878143"/>
<proteinExistence type="predicted"/>
<feature type="domain" description="C2H2-type" evidence="8">
    <location>
        <begin position="526"/>
        <end position="554"/>
    </location>
</feature>
<dbReference type="SUPFAM" id="SSF57716">
    <property type="entry name" value="Glucocorticoid receptor-like (DNA-binding domain)"/>
    <property type="match status" value="1"/>
</dbReference>